<name>A0A1W1VS15_9FIRM</name>
<dbReference type="Gene3D" id="3.40.50.1010">
    <property type="entry name" value="5'-nuclease"/>
    <property type="match status" value="1"/>
</dbReference>
<dbReference type="GO" id="GO:0004540">
    <property type="term" value="F:RNA nuclease activity"/>
    <property type="evidence" value="ECO:0007669"/>
    <property type="project" value="InterPro"/>
</dbReference>
<dbReference type="CDD" id="cd18741">
    <property type="entry name" value="PIN_VapC4-5_FitB-like"/>
    <property type="match status" value="1"/>
</dbReference>
<feature type="binding site" evidence="8">
    <location>
        <position position="100"/>
    </location>
    <ligand>
        <name>Mg(2+)</name>
        <dbReference type="ChEBI" id="CHEBI:18420"/>
    </ligand>
</feature>
<dbReference type="HAMAP" id="MF_00265">
    <property type="entry name" value="VapC_Nob1"/>
    <property type="match status" value="1"/>
</dbReference>
<evidence type="ECO:0000256" key="2">
    <source>
        <dbReference type="ARBA" id="ARBA00022649"/>
    </source>
</evidence>
<dbReference type="GO" id="GO:0016787">
    <property type="term" value="F:hydrolase activity"/>
    <property type="evidence" value="ECO:0007669"/>
    <property type="project" value="UniProtKB-KW"/>
</dbReference>
<organism evidence="10 11">
    <name type="scientific">Thermanaeromonas toyohensis ToBE</name>
    <dbReference type="NCBI Taxonomy" id="698762"/>
    <lineage>
        <taxon>Bacteria</taxon>
        <taxon>Bacillati</taxon>
        <taxon>Bacillota</taxon>
        <taxon>Clostridia</taxon>
        <taxon>Neomoorellales</taxon>
        <taxon>Neomoorellaceae</taxon>
        <taxon>Thermanaeromonas</taxon>
    </lineage>
</organism>
<keyword evidence="11" id="KW-1185">Reference proteome</keyword>
<evidence type="ECO:0000256" key="6">
    <source>
        <dbReference type="ARBA" id="ARBA00022842"/>
    </source>
</evidence>
<dbReference type="Pfam" id="PF01850">
    <property type="entry name" value="PIN"/>
    <property type="match status" value="1"/>
</dbReference>
<dbReference type="EC" id="3.1.-.-" evidence="8"/>
<dbReference type="AlphaFoldDB" id="A0A1W1VS15"/>
<evidence type="ECO:0000313" key="11">
    <source>
        <dbReference type="Proteomes" id="UP000192569"/>
    </source>
</evidence>
<reference evidence="10 11" key="1">
    <citation type="submission" date="2017-04" db="EMBL/GenBank/DDBJ databases">
        <authorList>
            <person name="Afonso C.L."/>
            <person name="Miller P.J."/>
            <person name="Scott M.A."/>
            <person name="Spackman E."/>
            <person name="Goraichik I."/>
            <person name="Dimitrov K.M."/>
            <person name="Suarez D.L."/>
            <person name="Swayne D.E."/>
        </authorList>
    </citation>
    <scope>NUCLEOTIDE SEQUENCE [LARGE SCALE GENOMIC DNA]</scope>
    <source>
        <strain evidence="10 11">ToBE</strain>
    </source>
</reference>
<feature type="binding site" evidence="8">
    <location>
        <position position="13"/>
    </location>
    <ligand>
        <name>Mg(2+)</name>
        <dbReference type="ChEBI" id="CHEBI:18420"/>
    </ligand>
</feature>
<evidence type="ECO:0000256" key="8">
    <source>
        <dbReference type="HAMAP-Rule" id="MF_00265"/>
    </source>
</evidence>
<comment type="similarity">
    <text evidence="7 8">Belongs to the PINc/VapC protein family.</text>
</comment>
<dbReference type="SUPFAM" id="SSF88723">
    <property type="entry name" value="PIN domain-like"/>
    <property type="match status" value="1"/>
</dbReference>
<dbReference type="GO" id="GO:0090729">
    <property type="term" value="F:toxin activity"/>
    <property type="evidence" value="ECO:0007669"/>
    <property type="project" value="UniProtKB-KW"/>
</dbReference>
<keyword evidence="8" id="KW-0800">Toxin</keyword>
<proteinExistence type="inferred from homology"/>
<dbReference type="InterPro" id="IPR029060">
    <property type="entry name" value="PIN-like_dom_sf"/>
</dbReference>
<keyword evidence="4 8" id="KW-0479">Metal-binding</keyword>
<evidence type="ECO:0000256" key="5">
    <source>
        <dbReference type="ARBA" id="ARBA00022801"/>
    </source>
</evidence>
<sequence length="132" mass="14801">MKDKAPVKGFLLDTTALIDFFRGNKHTIALLEVLKEKAPLAACPITVAEVFSGAREKELPAIELFLSSLKFYPIDYEASRLAGRWRYTYARKGITLSLTDSLIAAVAVRNNLILVTANERHYPIEELIILTH</sequence>
<evidence type="ECO:0000259" key="9">
    <source>
        <dbReference type="Pfam" id="PF01850"/>
    </source>
</evidence>
<comment type="function">
    <text evidence="8">Toxic component of a toxin-antitoxin (TA) system. An RNase.</text>
</comment>
<evidence type="ECO:0000256" key="4">
    <source>
        <dbReference type="ARBA" id="ARBA00022723"/>
    </source>
</evidence>
<dbReference type="PANTHER" id="PTHR33653">
    <property type="entry name" value="RIBONUCLEASE VAPC2"/>
    <property type="match status" value="1"/>
</dbReference>
<keyword evidence="3 8" id="KW-0540">Nuclease</keyword>
<evidence type="ECO:0000256" key="7">
    <source>
        <dbReference type="ARBA" id="ARBA00038093"/>
    </source>
</evidence>
<dbReference type="Proteomes" id="UP000192569">
    <property type="component" value="Chromosome I"/>
</dbReference>
<gene>
    <name evidence="8" type="primary">vapC</name>
    <name evidence="10" type="ORF">SAMN00808754_1380</name>
</gene>
<protein>
    <recommendedName>
        <fullName evidence="8">Ribonuclease VapC</fullName>
        <shortName evidence="8">RNase VapC</shortName>
        <ecNumber evidence="8">3.1.-.-</ecNumber>
    </recommendedName>
    <alternativeName>
        <fullName evidence="8">Toxin VapC</fullName>
    </alternativeName>
</protein>
<dbReference type="PANTHER" id="PTHR33653:SF1">
    <property type="entry name" value="RIBONUCLEASE VAPC2"/>
    <property type="match status" value="1"/>
</dbReference>
<dbReference type="STRING" id="698762.SAMN00808754_1380"/>
<dbReference type="EMBL" id="LT838272">
    <property type="protein sequence ID" value="SMB96010.1"/>
    <property type="molecule type" value="Genomic_DNA"/>
</dbReference>
<dbReference type="InterPro" id="IPR002716">
    <property type="entry name" value="PIN_dom"/>
</dbReference>
<evidence type="ECO:0000313" key="10">
    <source>
        <dbReference type="EMBL" id="SMB96010.1"/>
    </source>
</evidence>
<evidence type="ECO:0000256" key="1">
    <source>
        <dbReference type="ARBA" id="ARBA00001946"/>
    </source>
</evidence>
<keyword evidence="5 8" id="KW-0378">Hydrolase</keyword>
<keyword evidence="6 8" id="KW-0460">Magnesium</keyword>
<keyword evidence="2 8" id="KW-1277">Toxin-antitoxin system</keyword>
<dbReference type="RefSeq" id="WP_084665000.1">
    <property type="nucleotide sequence ID" value="NZ_LT838272.1"/>
</dbReference>
<feature type="domain" description="PIN" evidence="9">
    <location>
        <begin position="11"/>
        <end position="122"/>
    </location>
</feature>
<evidence type="ECO:0000256" key="3">
    <source>
        <dbReference type="ARBA" id="ARBA00022722"/>
    </source>
</evidence>
<dbReference type="InterPro" id="IPR022907">
    <property type="entry name" value="VapC_family"/>
</dbReference>
<accession>A0A1W1VS15</accession>
<dbReference type="OrthoDB" id="9796690at2"/>
<comment type="cofactor">
    <cofactor evidence="1 8">
        <name>Mg(2+)</name>
        <dbReference type="ChEBI" id="CHEBI:18420"/>
    </cofactor>
</comment>
<dbReference type="GO" id="GO:0000287">
    <property type="term" value="F:magnesium ion binding"/>
    <property type="evidence" value="ECO:0007669"/>
    <property type="project" value="UniProtKB-UniRule"/>
</dbReference>
<dbReference type="InterPro" id="IPR050556">
    <property type="entry name" value="Type_II_TA_system_RNase"/>
</dbReference>